<evidence type="ECO:0000313" key="9">
    <source>
        <dbReference type="Proteomes" id="UP001209854"/>
    </source>
</evidence>
<comment type="caution">
    <text evidence="8">The sequence shown here is derived from an EMBL/GenBank/DDBJ whole genome shotgun (WGS) entry which is preliminary data.</text>
</comment>
<dbReference type="CDD" id="cd01193">
    <property type="entry name" value="INT_IntI_C"/>
    <property type="match status" value="1"/>
</dbReference>
<evidence type="ECO:0000256" key="1">
    <source>
        <dbReference type="ARBA" id="ARBA00008857"/>
    </source>
</evidence>
<dbReference type="InterPro" id="IPR010998">
    <property type="entry name" value="Integrase_recombinase_N"/>
</dbReference>
<dbReference type="InterPro" id="IPR050090">
    <property type="entry name" value="Tyrosine_recombinase_XerCD"/>
</dbReference>
<dbReference type="InterPro" id="IPR011946">
    <property type="entry name" value="Integrase_integron-type"/>
</dbReference>
<feature type="domain" description="Core-binding (CB)" evidence="7">
    <location>
        <begin position="1"/>
        <end position="81"/>
    </location>
</feature>
<evidence type="ECO:0000256" key="3">
    <source>
        <dbReference type="ARBA" id="ARBA00023125"/>
    </source>
</evidence>
<dbReference type="PROSITE" id="PS51898">
    <property type="entry name" value="TYR_RECOMBINASE"/>
    <property type="match status" value="1"/>
</dbReference>
<evidence type="ECO:0000313" key="8">
    <source>
        <dbReference type="EMBL" id="MCW7553678.1"/>
    </source>
</evidence>
<dbReference type="InterPro" id="IPR004107">
    <property type="entry name" value="Integrase_SAM-like_N"/>
</dbReference>
<keyword evidence="4" id="KW-0233">DNA recombination</keyword>
<dbReference type="InterPro" id="IPR011010">
    <property type="entry name" value="DNA_brk_join_enz"/>
</dbReference>
<gene>
    <name evidence="8" type="ORF">NX722_13775</name>
</gene>
<organism evidence="8 9">
    <name type="scientific">Endozoicomonas gorgoniicola</name>
    <dbReference type="NCBI Taxonomy" id="1234144"/>
    <lineage>
        <taxon>Bacteria</taxon>
        <taxon>Pseudomonadati</taxon>
        <taxon>Pseudomonadota</taxon>
        <taxon>Gammaproteobacteria</taxon>
        <taxon>Oceanospirillales</taxon>
        <taxon>Endozoicomonadaceae</taxon>
        <taxon>Endozoicomonas</taxon>
    </lineage>
</organism>
<keyword evidence="9" id="KW-1185">Reference proteome</keyword>
<dbReference type="InterPro" id="IPR044068">
    <property type="entry name" value="CB"/>
</dbReference>
<dbReference type="EMBL" id="JAPFCC010000001">
    <property type="protein sequence ID" value="MCW7553678.1"/>
    <property type="molecule type" value="Genomic_DNA"/>
</dbReference>
<dbReference type="NCBIfam" id="TIGR02249">
    <property type="entry name" value="integrase_gron"/>
    <property type="match status" value="1"/>
</dbReference>
<evidence type="ECO:0000259" key="7">
    <source>
        <dbReference type="PROSITE" id="PS51900"/>
    </source>
</evidence>
<sequence length="316" mass="35835">MRLQQRFQIAIRSANYSLATERAYWDWVKRFIKFHKMRHPDSLTGENIRDFLTHLVMKKQVAVSTQQQALSALVFLYKQVLGRDNITITDWLNAKRPKKLPVVLSTTEASSVLSCLKGTPLLIAQLMYGAGLRLKEAVRLRVQDVDFGRMEITVRHGKGGKDRMTLLPKVTVESLQQQIEISRQLHCKALDEGVCFVHLPNALARKYPNAAKELAWQYIFSSTQLSKDPRTGNMGRHHINERGIQSAVKNAVRQAGVNKNASCHTFRHSFATHLLESGYDIRTVQELLGHANVNTTMIYTHVLNRGGKAVLSPVDR</sequence>
<evidence type="ECO:0000256" key="5">
    <source>
        <dbReference type="PROSITE-ProRule" id="PRU01248"/>
    </source>
</evidence>
<comment type="similarity">
    <text evidence="1">Belongs to the 'phage' integrase family.</text>
</comment>
<dbReference type="RefSeq" id="WP_262568497.1">
    <property type="nucleotide sequence ID" value="NZ_JAPFCC010000001.1"/>
</dbReference>
<dbReference type="PANTHER" id="PTHR30349">
    <property type="entry name" value="PHAGE INTEGRASE-RELATED"/>
    <property type="match status" value="1"/>
</dbReference>
<accession>A0ABT3MX89</accession>
<keyword evidence="3 5" id="KW-0238">DNA-binding</keyword>
<dbReference type="PANTHER" id="PTHR30349:SF64">
    <property type="entry name" value="PROPHAGE INTEGRASE INTD-RELATED"/>
    <property type="match status" value="1"/>
</dbReference>
<evidence type="ECO:0000256" key="2">
    <source>
        <dbReference type="ARBA" id="ARBA00022908"/>
    </source>
</evidence>
<dbReference type="SUPFAM" id="SSF56349">
    <property type="entry name" value="DNA breaking-rejoining enzymes"/>
    <property type="match status" value="1"/>
</dbReference>
<feature type="domain" description="Tyr recombinase" evidence="6">
    <location>
        <begin position="99"/>
        <end position="312"/>
    </location>
</feature>
<dbReference type="PROSITE" id="PS51900">
    <property type="entry name" value="CB"/>
    <property type="match status" value="1"/>
</dbReference>
<proteinExistence type="inferred from homology"/>
<protein>
    <submittedName>
        <fullName evidence="8">Integron integrase</fullName>
    </submittedName>
</protein>
<name>A0ABT3MX89_9GAMM</name>
<evidence type="ECO:0000256" key="4">
    <source>
        <dbReference type="ARBA" id="ARBA00023172"/>
    </source>
</evidence>
<dbReference type="InterPro" id="IPR002104">
    <property type="entry name" value="Integrase_catalytic"/>
</dbReference>
<dbReference type="Gene3D" id="1.10.443.10">
    <property type="entry name" value="Intergrase catalytic core"/>
    <property type="match status" value="1"/>
</dbReference>
<dbReference type="Gene3D" id="1.10.150.130">
    <property type="match status" value="1"/>
</dbReference>
<dbReference type="Pfam" id="PF13495">
    <property type="entry name" value="Phage_int_SAM_4"/>
    <property type="match status" value="1"/>
</dbReference>
<dbReference type="Pfam" id="PF00589">
    <property type="entry name" value="Phage_integrase"/>
    <property type="match status" value="1"/>
</dbReference>
<dbReference type="Proteomes" id="UP001209854">
    <property type="component" value="Unassembled WGS sequence"/>
</dbReference>
<evidence type="ECO:0000259" key="6">
    <source>
        <dbReference type="PROSITE" id="PS51898"/>
    </source>
</evidence>
<keyword evidence="2" id="KW-0229">DNA integration</keyword>
<reference evidence="8 9" key="1">
    <citation type="submission" date="2022-10" db="EMBL/GenBank/DDBJ databases">
        <title>High-quality genome sequences of two octocoral-associated bacteria, Endozoicomonas euniceicola EF212 and Endozoicomonas gorgoniicola PS125.</title>
        <authorList>
            <person name="Chiou Y.-J."/>
            <person name="Chen Y.-H."/>
        </authorList>
    </citation>
    <scope>NUCLEOTIDE SEQUENCE [LARGE SCALE GENOMIC DNA]</scope>
    <source>
        <strain evidence="8 9">PS125</strain>
    </source>
</reference>
<dbReference type="InterPro" id="IPR013762">
    <property type="entry name" value="Integrase-like_cat_sf"/>
</dbReference>